<name>A0A1I0AJG1_9FIRM</name>
<dbReference type="OrthoDB" id="1634477at2"/>
<dbReference type="Pfam" id="PF02518">
    <property type="entry name" value="HATPase_c"/>
    <property type="match status" value="1"/>
</dbReference>
<feature type="transmembrane region" description="Helical" evidence="7">
    <location>
        <begin position="15"/>
        <end position="36"/>
    </location>
</feature>
<dbReference type="EC" id="2.7.13.3" evidence="2"/>
<evidence type="ECO:0000256" key="3">
    <source>
        <dbReference type="ARBA" id="ARBA00022553"/>
    </source>
</evidence>
<organism evidence="9 10">
    <name type="scientific">Anaerobranca gottschalkii DSM 13577</name>
    <dbReference type="NCBI Taxonomy" id="1120990"/>
    <lineage>
        <taxon>Bacteria</taxon>
        <taxon>Bacillati</taxon>
        <taxon>Bacillota</taxon>
        <taxon>Clostridia</taxon>
        <taxon>Eubacteriales</taxon>
        <taxon>Proteinivoracaceae</taxon>
        <taxon>Anaerobranca</taxon>
    </lineage>
</organism>
<protein>
    <recommendedName>
        <fullName evidence="2">histidine kinase</fullName>
        <ecNumber evidence="2">2.7.13.3</ecNumber>
    </recommendedName>
</protein>
<comment type="catalytic activity">
    <reaction evidence="1">
        <text>ATP + protein L-histidine = ADP + protein N-phospho-L-histidine.</text>
        <dbReference type="EC" id="2.7.13.3"/>
    </reaction>
</comment>
<keyword evidence="7" id="KW-0472">Membrane</keyword>
<dbReference type="InterPro" id="IPR039506">
    <property type="entry name" value="SPOB_a"/>
</dbReference>
<evidence type="ECO:0000313" key="9">
    <source>
        <dbReference type="EMBL" id="SES94471.1"/>
    </source>
</evidence>
<dbReference type="PANTHER" id="PTHR40448:SF1">
    <property type="entry name" value="TWO-COMPONENT SENSOR HISTIDINE KINASE"/>
    <property type="match status" value="1"/>
</dbReference>
<dbReference type="Pfam" id="PF14689">
    <property type="entry name" value="SPOB_a"/>
    <property type="match status" value="1"/>
</dbReference>
<sequence length="292" mass="33080">MRELISFKSKSNLKLNYLIDGILIQSFLQILLIAFTHKGLFPDLNSPYYQGIVGIAIIVNLFVFILVLLNIKRLKTAAIQETMIAQQKKYLDNLGKLVETIQQQKHDFINHLQVIAGLTELNDVEELRKYVKEITAEVKPQFQFISLKRLELKSLLFVKAGIAKDKNIDFNIQVSDDFEDFPLCKIEGVNLLGNLINNAFTAALKDSKPKVFVHLDKEEKDGKNFYIIKVQNNGTTIPQNLGDKIFAKGYSTNNTDGLGLYIVKSIVDKYNGEISYTSSEENGTVFTIRIPT</sequence>
<evidence type="ECO:0000256" key="2">
    <source>
        <dbReference type="ARBA" id="ARBA00012438"/>
    </source>
</evidence>
<dbReference type="SUPFAM" id="SSF55890">
    <property type="entry name" value="Sporulation response regulatory protein Spo0B"/>
    <property type="match status" value="1"/>
</dbReference>
<keyword evidence="7" id="KW-0812">Transmembrane</keyword>
<evidence type="ECO:0000256" key="5">
    <source>
        <dbReference type="ARBA" id="ARBA00022777"/>
    </source>
</evidence>
<dbReference type="Gene3D" id="3.30.565.10">
    <property type="entry name" value="Histidine kinase-like ATPase, C-terminal domain"/>
    <property type="match status" value="1"/>
</dbReference>
<feature type="transmembrane region" description="Helical" evidence="7">
    <location>
        <begin position="48"/>
        <end position="69"/>
    </location>
</feature>
<dbReference type="Proteomes" id="UP000243819">
    <property type="component" value="Unassembled WGS sequence"/>
</dbReference>
<evidence type="ECO:0000259" key="8">
    <source>
        <dbReference type="PROSITE" id="PS50109"/>
    </source>
</evidence>
<keyword evidence="10" id="KW-1185">Reference proteome</keyword>
<keyword evidence="4" id="KW-0808">Transferase</keyword>
<evidence type="ECO:0000256" key="4">
    <source>
        <dbReference type="ARBA" id="ARBA00022679"/>
    </source>
</evidence>
<dbReference type="InterPro" id="IPR004358">
    <property type="entry name" value="Sig_transdc_His_kin-like_C"/>
</dbReference>
<dbReference type="InterPro" id="IPR036890">
    <property type="entry name" value="HATPase_C_sf"/>
</dbReference>
<proteinExistence type="predicted"/>
<dbReference type="SMART" id="SM00387">
    <property type="entry name" value="HATPase_c"/>
    <property type="match status" value="1"/>
</dbReference>
<dbReference type="Gene3D" id="1.10.287.130">
    <property type="match status" value="1"/>
</dbReference>
<keyword evidence="5 9" id="KW-0418">Kinase</keyword>
<dbReference type="PANTHER" id="PTHR40448">
    <property type="entry name" value="TWO-COMPONENT SENSOR HISTIDINE KINASE"/>
    <property type="match status" value="1"/>
</dbReference>
<dbReference type="AlphaFoldDB" id="A0A1I0AJG1"/>
<keyword evidence="7" id="KW-1133">Transmembrane helix</keyword>
<reference evidence="10" key="1">
    <citation type="submission" date="2016-10" db="EMBL/GenBank/DDBJ databases">
        <authorList>
            <person name="Varghese N."/>
            <person name="Submissions S."/>
        </authorList>
    </citation>
    <scope>NUCLEOTIDE SEQUENCE [LARGE SCALE GENOMIC DNA]</scope>
    <source>
        <strain evidence="10">DSM 13577</strain>
    </source>
</reference>
<evidence type="ECO:0000256" key="7">
    <source>
        <dbReference type="SAM" id="Phobius"/>
    </source>
</evidence>
<evidence type="ECO:0000256" key="1">
    <source>
        <dbReference type="ARBA" id="ARBA00000085"/>
    </source>
</evidence>
<dbReference type="PRINTS" id="PR00344">
    <property type="entry name" value="BCTRLSENSOR"/>
</dbReference>
<dbReference type="PROSITE" id="PS50109">
    <property type="entry name" value="HIS_KIN"/>
    <property type="match status" value="1"/>
</dbReference>
<dbReference type="STRING" id="1120990.SAMN03080614_10231"/>
<dbReference type="GO" id="GO:0042802">
    <property type="term" value="F:identical protein binding"/>
    <property type="evidence" value="ECO:0007669"/>
    <property type="project" value="TreeGrafter"/>
</dbReference>
<dbReference type="InterPro" id="IPR005467">
    <property type="entry name" value="His_kinase_dom"/>
</dbReference>
<evidence type="ECO:0000313" key="10">
    <source>
        <dbReference type="Proteomes" id="UP000243819"/>
    </source>
</evidence>
<dbReference type="GO" id="GO:0000155">
    <property type="term" value="F:phosphorelay sensor kinase activity"/>
    <property type="evidence" value="ECO:0007669"/>
    <property type="project" value="InterPro"/>
</dbReference>
<dbReference type="SUPFAM" id="SSF55874">
    <property type="entry name" value="ATPase domain of HSP90 chaperone/DNA topoisomerase II/histidine kinase"/>
    <property type="match status" value="1"/>
</dbReference>
<evidence type="ECO:0000256" key="6">
    <source>
        <dbReference type="ARBA" id="ARBA00023012"/>
    </source>
</evidence>
<feature type="domain" description="Histidine kinase" evidence="8">
    <location>
        <begin position="191"/>
        <end position="292"/>
    </location>
</feature>
<dbReference type="InterPro" id="IPR003594">
    <property type="entry name" value="HATPase_dom"/>
</dbReference>
<gene>
    <name evidence="9" type="ORF">SAMN03080614_10231</name>
</gene>
<keyword evidence="3" id="KW-0597">Phosphoprotein</keyword>
<dbReference type="EMBL" id="FOIF01000023">
    <property type="protein sequence ID" value="SES94471.1"/>
    <property type="molecule type" value="Genomic_DNA"/>
</dbReference>
<dbReference type="InterPro" id="IPR016120">
    <property type="entry name" value="Sig_transdc_His_kin_SpoOB"/>
</dbReference>
<dbReference type="RefSeq" id="WP_091350607.1">
    <property type="nucleotide sequence ID" value="NZ_FOIF01000023.1"/>
</dbReference>
<accession>A0A1I0AJG1</accession>
<keyword evidence="6" id="KW-0902">Two-component regulatory system</keyword>